<feature type="domain" description="Peptidase M20 dimerisation" evidence="6">
    <location>
        <begin position="166"/>
        <end position="264"/>
    </location>
</feature>
<comment type="caution">
    <text evidence="7">The sequence shown here is derived from an EMBL/GenBank/DDBJ whole genome shotgun (WGS) entry which is preliminary data.</text>
</comment>
<dbReference type="GO" id="GO:0008777">
    <property type="term" value="F:acetylornithine deacetylase activity"/>
    <property type="evidence" value="ECO:0007669"/>
    <property type="project" value="TreeGrafter"/>
</dbReference>
<keyword evidence="8" id="KW-1185">Reference proteome</keyword>
<dbReference type="RefSeq" id="WP_110997644.1">
    <property type="nucleotide sequence ID" value="NZ_QKTW01000006.1"/>
</dbReference>
<dbReference type="InterPro" id="IPR011650">
    <property type="entry name" value="Peptidase_M20_dimer"/>
</dbReference>
<name>A0A2W2B2G9_9BACT</name>
<evidence type="ECO:0000313" key="7">
    <source>
        <dbReference type="EMBL" id="PZF74228.1"/>
    </source>
</evidence>
<dbReference type="AlphaFoldDB" id="A0A2W2B2G9"/>
<evidence type="ECO:0000259" key="6">
    <source>
        <dbReference type="Pfam" id="PF07687"/>
    </source>
</evidence>
<dbReference type="PROSITE" id="PS00758">
    <property type="entry name" value="ARGE_DAPE_CPG2_1"/>
    <property type="match status" value="1"/>
</dbReference>
<dbReference type="GO" id="GO:0006526">
    <property type="term" value="P:L-arginine biosynthetic process"/>
    <property type="evidence" value="ECO:0007669"/>
    <property type="project" value="TreeGrafter"/>
</dbReference>
<dbReference type="InterPro" id="IPR002933">
    <property type="entry name" value="Peptidase_M20"/>
</dbReference>
<evidence type="ECO:0000256" key="4">
    <source>
        <dbReference type="ARBA" id="ARBA00022833"/>
    </source>
</evidence>
<keyword evidence="5" id="KW-0170">Cobalt</keyword>
<dbReference type="SUPFAM" id="SSF53187">
    <property type="entry name" value="Zn-dependent exopeptidases"/>
    <property type="match status" value="1"/>
</dbReference>
<gene>
    <name evidence="7" type="ORF">DN068_04220</name>
</gene>
<protein>
    <submittedName>
        <fullName evidence="7">Acetylornithine deacetylase</fullName>
    </submittedName>
</protein>
<dbReference type="InterPro" id="IPR036264">
    <property type="entry name" value="Bact_exopeptidase_dim_dom"/>
</dbReference>
<evidence type="ECO:0000256" key="5">
    <source>
        <dbReference type="ARBA" id="ARBA00023285"/>
    </source>
</evidence>
<accession>A0A2W2B2G9</accession>
<dbReference type="Pfam" id="PF07687">
    <property type="entry name" value="M20_dimer"/>
    <property type="match status" value="1"/>
</dbReference>
<evidence type="ECO:0000256" key="1">
    <source>
        <dbReference type="ARBA" id="ARBA00001947"/>
    </source>
</evidence>
<dbReference type="Proteomes" id="UP000248745">
    <property type="component" value="Unassembled WGS sequence"/>
</dbReference>
<evidence type="ECO:0000313" key="8">
    <source>
        <dbReference type="Proteomes" id="UP000248745"/>
    </source>
</evidence>
<sequence length="357" mass="38914">MPHKTSVIHLLQRLISIPSFSREEAGTAALLLNWLQGEGVKADRSGNNIVAKNLHYSKQKPTLLLNSHHDTVKAAAGYTRDPFKADIEDGKLFGLGSNDAGGSAVALIATFLHFYAQKDLPYNIVLAITAEEEVSGSNGISAVLPSLGKIDCALVGEPTQMQMAIAERGLLVIDGMVNGRAGHAARNEGDNALYKAMNDIQWFQQYQFEKTSEWLGPVSMNVTVIETPNKTHNVVPDTCRYVVDIRINEHYSHEDVIETIKTNVAGDIQARSVRLRSSIIPADHPLVVAGTSIGLKSYGSPTLSDKSLMPFPALKIGPGDSARSHTADEFIYVNEIEEGIDIYIQMLTTFFGEKLKA</sequence>
<proteinExistence type="predicted"/>
<organism evidence="7 8">
    <name type="scientific">Taibaiella soli</name>
    <dbReference type="NCBI Taxonomy" id="1649169"/>
    <lineage>
        <taxon>Bacteria</taxon>
        <taxon>Pseudomonadati</taxon>
        <taxon>Bacteroidota</taxon>
        <taxon>Chitinophagia</taxon>
        <taxon>Chitinophagales</taxon>
        <taxon>Chitinophagaceae</taxon>
        <taxon>Taibaiella</taxon>
    </lineage>
</organism>
<dbReference type="InterPro" id="IPR001261">
    <property type="entry name" value="ArgE/DapE_CS"/>
</dbReference>
<evidence type="ECO:0000256" key="2">
    <source>
        <dbReference type="ARBA" id="ARBA00022723"/>
    </source>
</evidence>
<keyword evidence="2" id="KW-0479">Metal-binding</keyword>
<dbReference type="CDD" id="cd05651">
    <property type="entry name" value="M20_ArgE_DapE-like"/>
    <property type="match status" value="1"/>
</dbReference>
<dbReference type="PANTHER" id="PTHR43808:SF31">
    <property type="entry name" value="N-ACETYL-L-CITRULLINE DEACETYLASE"/>
    <property type="match status" value="1"/>
</dbReference>
<evidence type="ECO:0000256" key="3">
    <source>
        <dbReference type="ARBA" id="ARBA00022801"/>
    </source>
</evidence>
<dbReference type="Gene3D" id="3.40.630.10">
    <property type="entry name" value="Zn peptidases"/>
    <property type="match status" value="1"/>
</dbReference>
<dbReference type="OrthoDB" id="9792335at2"/>
<dbReference type="GO" id="GO:0046872">
    <property type="term" value="F:metal ion binding"/>
    <property type="evidence" value="ECO:0007669"/>
    <property type="project" value="UniProtKB-KW"/>
</dbReference>
<dbReference type="Gene3D" id="3.30.70.360">
    <property type="match status" value="1"/>
</dbReference>
<dbReference type="Pfam" id="PF01546">
    <property type="entry name" value="Peptidase_M20"/>
    <property type="match status" value="1"/>
</dbReference>
<keyword evidence="4" id="KW-0862">Zinc</keyword>
<dbReference type="SUPFAM" id="SSF55031">
    <property type="entry name" value="Bacterial exopeptidase dimerisation domain"/>
    <property type="match status" value="1"/>
</dbReference>
<dbReference type="EMBL" id="QKTW01000006">
    <property type="protein sequence ID" value="PZF74228.1"/>
    <property type="molecule type" value="Genomic_DNA"/>
</dbReference>
<reference evidence="7 8" key="1">
    <citation type="submission" date="2018-06" db="EMBL/GenBank/DDBJ databases">
        <title>Mucibacter soli gen. nov., sp. nov., a new member of the family Chitinophagaceae producing mucin.</title>
        <authorList>
            <person name="Kim M.-K."/>
            <person name="Park S."/>
            <person name="Kim T.-S."/>
            <person name="Joung Y."/>
            <person name="Han J.-H."/>
            <person name="Kim S.B."/>
        </authorList>
    </citation>
    <scope>NUCLEOTIDE SEQUENCE [LARGE SCALE GENOMIC DNA]</scope>
    <source>
        <strain evidence="7 8">R1-15</strain>
    </source>
</reference>
<keyword evidence="3" id="KW-0378">Hydrolase</keyword>
<dbReference type="PANTHER" id="PTHR43808">
    <property type="entry name" value="ACETYLORNITHINE DEACETYLASE"/>
    <property type="match status" value="1"/>
</dbReference>
<comment type="cofactor">
    <cofactor evidence="1">
        <name>Zn(2+)</name>
        <dbReference type="ChEBI" id="CHEBI:29105"/>
    </cofactor>
</comment>
<dbReference type="InterPro" id="IPR050072">
    <property type="entry name" value="Peptidase_M20A"/>
</dbReference>